<organism evidence="6 7">
    <name type="scientific">Tupaia chinensis</name>
    <name type="common">Chinese tree shrew</name>
    <name type="synonym">Tupaia belangeri chinensis</name>
    <dbReference type="NCBI Taxonomy" id="246437"/>
    <lineage>
        <taxon>Eukaryota</taxon>
        <taxon>Metazoa</taxon>
        <taxon>Chordata</taxon>
        <taxon>Craniata</taxon>
        <taxon>Vertebrata</taxon>
        <taxon>Euteleostomi</taxon>
        <taxon>Mammalia</taxon>
        <taxon>Eutheria</taxon>
        <taxon>Euarchontoglires</taxon>
        <taxon>Scandentia</taxon>
        <taxon>Tupaiidae</taxon>
        <taxon>Tupaia</taxon>
    </lineage>
</organism>
<evidence type="ECO:0000313" key="6">
    <source>
        <dbReference type="EMBL" id="ELW69500.1"/>
    </source>
</evidence>
<comment type="subunit">
    <text evidence="5">Binds to RNA polymerase II (RNAPII).</text>
</comment>
<evidence type="ECO:0000256" key="1">
    <source>
        <dbReference type="ARBA" id="ARBA00005290"/>
    </source>
</evidence>
<reference evidence="7" key="2">
    <citation type="journal article" date="2013" name="Nat. Commun.">
        <title>Genome of the Chinese tree shrew.</title>
        <authorList>
            <person name="Fan Y."/>
            <person name="Huang Z.Y."/>
            <person name="Cao C.C."/>
            <person name="Chen C.S."/>
            <person name="Chen Y.X."/>
            <person name="Fan D.D."/>
            <person name="He J."/>
            <person name="Hou H.L."/>
            <person name="Hu L."/>
            <person name="Hu X.T."/>
            <person name="Jiang X.T."/>
            <person name="Lai R."/>
            <person name="Lang Y.S."/>
            <person name="Liang B."/>
            <person name="Liao S.G."/>
            <person name="Mu D."/>
            <person name="Ma Y.Y."/>
            <person name="Niu Y.Y."/>
            <person name="Sun X.Q."/>
            <person name="Xia J.Q."/>
            <person name="Xiao J."/>
            <person name="Xiong Z.Q."/>
            <person name="Xu L."/>
            <person name="Yang L."/>
            <person name="Zhang Y."/>
            <person name="Zhao W."/>
            <person name="Zhao X.D."/>
            <person name="Zheng Y.T."/>
            <person name="Zhou J.M."/>
            <person name="Zhu Y.B."/>
            <person name="Zhang G.J."/>
            <person name="Wang J."/>
            <person name="Yao Y.G."/>
        </authorList>
    </citation>
    <scope>NUCLEOTIDE SEQUENCE [LARGE SCALE GENOMIC DNA]</scope>
</reference>
<dbReference type="Gene3D" id="3.40.50.300">
    <property type="entry name" value="P-loop containing nucleotide triphosphate hydrolases"/>
    <property type="match status" value="1"/>
</dbReference>
<dbReference type="PANTHER" id="PTHR21231:SF7">
    <property type="entry name" value="GPN-LOOP GTPASE 3"/>
    <property type="match status" value="1"/>
</dbReference>
<keyword evidence="7" id="KW-1185">Reference proteome</keyword>
<dbReference type="InParanoid" id="L9L2X8"/>
<dbReference type="EMBL" id="KB320527">
    <property type="protein sequence ID" value="ELW69500.1"/>
    <property type="molecule type" value="Genomic_DNA"/>
</dbReference>
<evidence type="ECO:0000313" key="7">
    <source>
        <dbReference type="Proteomes" id="UP000011518"/>
    </source>
</evidence>
<dbReference type="STRING" id="246437.L9L2X8"/>
<proteinExistence type="inferred from homology"/>
<name>L9L2X8_TUPCH</name>
<dbReference type="InterPro" id="IPR027417">
    <property type="entry name" value="P-loop_NTPase"/>
</dbReference>
<dbReference type="InterPro" id="IPR004130">
    <property type="entry name" value="Gpn"/>
</dbReference>
<keyword evidence="2 5" id="KW-0547">Nucleotide-binding</keyword>
<evidence type="ECO:0000256" key="5">
    <source>
        <dbReference type="RuleBase" id="RU365059"/>
    </source>
</evidence>
<dbReference type="Pfam" id="PF03029">
    <property type="entry name" value="ATP_bind_1"/>
    <property type="match status" value="1"/>
</dbReference>
<protein>
    <recommendedName>
        <fullName evidence="5">GPN-loop GTPase 3</fullName>
    </recommendedName>
</protein>
<keyword evidence="4 5" id="KW-0342">GTP-binding</keyword>
<evidence type="ECO:0000256" key="4">
    <source>
        <dbReference type="ARBA" id="ARBA00023134"/>
    </source>
</evidence>
<keyword evidence="3 5" id="KW-0378">Hydrolase</keyword>
<reference evidence="7" key="1">
    <citation type="submission" date="2012-07" db="EMBL/GenBank/DDBJ databases">
        <title>Genome of the Chinese tree shrew, a rising model animal genetically related to primates.</title>
        <authorList>
            <person name="Zhang G."/>
            <person name="Fan Y."/>
            <person name="Yao Y."/>
            <person name="Huang Z."/>
        </authorList>
    </citation>
    <scope>NUCLEOTIDE SEQUENCE [LARGE SCALE GENOMIC DNA]</scope>
</reference>
<comment type="similarity">
    <text evidence="1 5">Belongs to the GPN-loop GTPase family.</text>
</comment>
<evidence type="ECO:0000256" key="3">
    <source>
        <dbReference type="ARBA" id="ARBA00022801"/>
    </source>
</evidence>
<gene>
    <name evidence="6" type="ORF">TREES_T100009701</name>
</gene>
<accession>L9L2X8</accession>
<comment type="function">
    <text evidence="5">Small GTPase required for proper nuclear import of RNA polymerase II and III (RNAPII and RNAPIII). May act at an RNAP assembly step prior to nuclear import.</text>
</comment>
<dbReference type="GO" id="GO:0003924">
    <property type="term" value="F:GTPase activity"/>
    <property type="evidence" value="ECO:0007669"/>
    <property type="project" value="TreeGrafter"/>
</dbReference>
<dbReference type="PANTHER" id="PTHR21231">
    <property type="entry name" value="XPA-BINDING PROTEIN 1-RELATED"/>
    <property type="match status" value="1"/>
</dbReference>
<dbReference type="Proteomes" id="UP000011518">
    <property type="component" value="Unassembled WGS sequence"/>
</dbReference>
<evidence type="ECO:0000256" key="2">
    <source>
        <dbReference type="ARBA" id="ARBA00022741"/>
    </source>
</evidence>
<sequence length="90" mass="10172">MRWRVTLRPGPQGGLVLCVEYFANHSDRLENCVGHLEDDYTLFDCPGQMELHTPRPVMKQLVQQLAQWAFRDWLLCSPTGGFVSPPGGEA</sequence>
<dbReference type="AlphaFoldDB" id="L9L2X8"/>
<dbReference type="GO" id="GO:0005525">
    <property type="term" value="F:GTP binding"/>
    <property type="evidence" value="ECO:0007669"/>
    <property type="project" value="UniProtKB-KW"/>
</dbReference>
<dbReference type="SUPFAM" id="SSF52540">
    <property type="entry name" value="P-loop containing nucleoside triphosphate hydrolases"/>
    <property type="match status" value="1"/>
</dbReference>